<organism evidence="2 4">
    <name type="scientific">Thermoanaerobacterium thermosaccharolyticum</name>
    <name type="common">Clostridium thermosaccharolyticum</name>
    <dbReference type="NCBI Taxonomy" id="1517"/>
    <lineage>
        <taxon>Bacteria</taxon>
        <taxon>Bacillati</taxon>
        <taxon>Bacillota</taxon>
        <taxon>Clostridia</taxon>
        <taxon>Thermoanaerobacterales</taxon>
        <taxon>Thermoanaerobacteraceae</taxon>
        <taxon>Thermoanaerobacterium</taxon>
    </lineage>
</organism>
<proteinExistence type="predicted"/>
<dbReference type="Pfam" id="PF11385">
    <property type="entry name" value="DUF3189"/>
    <property type="match status" value="1"/>
</dbReference>
<reference evidence="1 3" key="1">
    <citation type="submission" date="2016-08" db="EMBL/GenBank/DDBJ databases">
        <title>A novel genetic cassette of butanologenic Thermoanaerobacterium thermosaccharolyticum that directly convert cellulose to butanol.</title>
        <authorList>
            <person name="Li T."/>
            <person name="He J."/>
        </authorList>
    </citation>
    <scope>NUCLEOTIDE SEQUENCE [LARGE SCALE GENOMIC DNA]</scope>
    <source>
        <strain evidence="1 3">TG57</strain>
    </source>
</reference>
<dbReference type="OMA" id="IFIDTSM"/>
<evidence type="ECO:0000313" key="4">
    <source>
        <dbReference type="Proteomes" id="UP000215301"/>
    </source>
</evidence>
<dbReference type="Proteomes" id="UP000214975">
    <property type="component" value="Chromosome"/>
</dbReference>
<sequence length="146" mass="17513">MKVIYYSYYGCYSSVIAAYIHTKVIRDKVDKDVFFSIPEILKTDYGELKYIGIDESYHEIYTIGMKNFSDNIKKTLEGLRKIFNMEYDKLIFVDTNKFEPKCMKLFLYLRKISIFRNLAECILYYLFIKKLDGIKNFVLDLKLNYM</sequence>
<gene>
    <name evidence="2" type="ORF">CE561_06385</name>
    <name evidence="1" type="ORF">Thert_02946</name>
</gene>
<evidence type="ECO:0000313" key="2">
    <source>
        <dbReference type="EMBL" id="OXT07856.1"/>
    </source>
</evidence>
<accession>A0A231VJL3</accession>
<evidence type="ECO:0000313" key="3">
    <source>
        <dbReference type="Proteomes" id="UP000214975"/>
    </source>
</evidence>
<dbReference type="Proteomes" id="UP000215301">
    <property type="component" value="Unassembled WGS sequence"/>
</dbReference>
<protein>
    <recommendedName>
        <fullName evidence="5">DUF3189 family protein</fullName>
    </recommendedName>
</protein>
<evidence type="ECO:0008006" key="5">
    <source>
        <dbReference type="Google" id="ProtNLM"/>
    </source>
</evidence>
<dbReference type="InterPro" id="IPR021525">
    <property type="entry name" value="DUF3189"/>
</dbReference>
<evidence type="ECO:0000313" key="1">
    <source>
        <dbReference type="EMBL" id="AST58746.1"/>
    </source>
</evidence>
<dbReference type="AlphaFoldDB" id="A0A231VJL3"/>
<name>A0A231VJL3_THETR</name>
<dbReference type="EMBL" id="NKHD01000019">
    <property type="protein sequence ID" value="OXT07856.1"/>
    <property type="molecule type" value="Genomic_DNA"/>
</dbReference>
<dbReference type="EMBL" id="CP016893">
    <property type="protein sequence ID" value="AST58746.1"/>
    <property type="molecule type" value="Genomic_DNA"/>
</dbReference>
<reference evidence="2 4" key="2">
    <citation type="submission" date="2017-06" db="EMBL/GenBank/DDBJ databases">
        <title>Isolation and characterization of a thermophilic and butanogenic Thermoanaerobacterium thermosaccharolyticum M5 capable of efficient degradation of hemicellulose.</title>
        <authorList>
            <person name="Xin F."/>
            <person name="Jiang Y."/>
        </authorList>
    </citation>
    <scope>NUCLEOTIDE SEQUENCE [LARGE SCALE GENOMIC DNA]</scope>
    <source>
        <strain evidence="2 4">M5</strain>
    </source>
</reference>